<accession>A0A0E0F528</accession>
<evidence type="ECO:0000256" key="7">
    <source>
        <dbReference type="ARBA" id="ARBA00023242"/>
    </source>
</evidence>
<dbReference type="InterPro" id="IPR015847">
    <property type="entry name" value="ExoRNase_PH_dom2"/>
</dbReference>
<evidence type="ECO:0000256" key="1">
    <source>
        <dbReference type="ARBA" id="ARBA00004604"/>
    </source>
</evidence>
<keyword evidence="10" id="KW-1185">Reference proteome</keyword>
<dbReference type="GO" id="GO:0035925">
    <property type="term" value="F:mRNA 3'-UTR AU-rich region binding"/>
    <property type="evidence" value="ECO:0007669"/>
    <property type="project" value="TreeGrafter"/>
</dbReference>
<dbReference type="PANTHER" id="PTHR11097">
    <property type="entry name" value="EXOSOME COMPLEX EXONUCLEASE RIBOSOMAL RNA PROCESSING PROTEIN"/>
    <property type="match status" value="1"/>
</dbReference>
<evidence type="ECO:0000256" key="6">
    <source>
        <dbReference type="ARBA" id="ARBA00022884"/>
    </source>
</evidence>
<comment type="subcellular location">
    <subcellularLocation>
        <location evidence="1">Nucleus</location>
        <location evidence="1">Nucleolus</location>
    </subcellularLocation>
</comment>
<keyword evidence="4" id="KW-0698">rRNA processing</keyword>
<evidence type="ECO:0000256" key="5">
    <source>
        <dbReference type="ARBA" id="ARBA00022835"/>
    </source>
</evidence>
<dbReference type="GO" id="GO:0071028">
    <property type="term" value="P:nuclear mRNA surveillance"/>
    <property type="evidence" value="ECO:0007669"/>
    <property type="project" value="TreeGrafter"/>
</dbReference>
<dbReference type="GO" id="GO:0071038">
    <property type="term" value="P:TRAMP-dependent tRNA surveillance pathway"/>
    <property type="evidence" value="ECO:0007669"/>
    <property type="project" value="TreeGrafter"/>
</dbReference>
<dbReference type="Pfam" id="PF03725">
    <property type="entry name" value="RNase_PH_C"/>
    <property type="match status" value="1"/>
</dbReference>
<dbReference type="InterPro" id="IPR027408">
    <property type="entry name" value="PNPase/RNase_PH_dom_sf"/>
</dbReference>
<dbReference type="GO" id="GO:0000467">
    <property type="term" value="P:exonucleolytic trimming to generate mature 3'-end of 5.8S rRNA from tricistronic rRNA transcript (SSU-rRNA, 5.8S rRNA, LSU-rRNA)"/>
    <property type="evidence" value="ECO:0007669"/>
    <property type="project" value="TreeGrafter"/>
</dbReference>
<reference evidence="9" key="2">
    <citation type="submission" date="2018-05" db="EMBL/GenBank/DDBJ databases">
        <title>OmerRS3 (Oryza meridionalis Reference Sequence Version 3).</title>
        <authorList>
            <person name="Zhang J."/>
            <person name="Kudrna D."/>
            <person name="Lee S."/>
            <person name="Talag J."/>
            <person name="Welchert J."/>
            <person name="Wing R.A."/>
        </authorList>
    </citation>
    <scope>NUCLEOTIDE SEQUENCE [LARGE SCALE GENOMIC DNA]</scope>
    <source>
        <strain evidence="9">cv. OR44</strain>
    </source>
</reference>
<keyword evidence="5" id="KW-0271">Exosome</keyword>
<proteinExistence type="inferred from homology"/>
<dbReference type="Gramene" id="OMERI11G09450.6">
    <property type="protein sequence ID" value="OMERI11G09450.6"/>
    <property type="gene ID" value="OMERI11G09450"/>
</dbReference>
<evidence type="ECO:0000256" key="3">
    <source>
        <dbReference type="ARBA" id="ARBA00022490"/>
    </source>
</evidence>
<dbReference type="GO" id="GO:0071035">
    <property type="term" value="P:nuclear polyadenylation-dependent rRNA catabolic process"/>
    <property type="evidence" value="ECO:0007669"/>
    <property type="project" value="TreeGrafter"/>
</dbReference>
<dbReference type="InterPro" id="IPR050590">
    <property type="entry name" value="Exosome_comp_Rrp42_subfam"/>
</dbReference>
<dbReference type="SUPFAM" id="SSF55666">
    <property type="entry name" value="Ribonuclease PH domain 2-like"/>
    <property type="match status" value="1"/>
</dbReference>
<dbReference type="Proteomes" id="UP000008021">
    <property type="component" value="Chromosome 11"/>
</dbReference>
<dbReference type="GO" id="GO:0016075">
    <property type="term" value="P:rRNA catabolic process"/>
    <property type="evidence" value="ECO:0007669"/>
    <property type="project" value="TreeGrafter"/>
</dbReference>
<dbReference type="GO" id="GO:0000176">
    <property type="term" value="C:nuclear exosome (RNase complex)"/>
    <property type="evidence" value="ECO:0007669"/>
    <property type="project" value="TreeGrafter"/>
</dbReference>
<sequence length="231" mass="25750">MAVSGIRILSKKFTPLLCRSSVARTGMALTKTNHMSTPFVDSLNGAKRPFSSSSIIEDRHLFRQSWYPWPPVPNIEEEFTRQWRIRFLANFLFLVYSSGFIAHKLEIPLVSVGDDGRVFTVGGNEGKAKYELVNREKRKLTIANVPFSLTCALHKGNVLADPTAEEESIIETSVTIVLDSSDQIVSIQKPGGAVTSMTTIKECISLAKDGRRKLREILMDSVEAMEVDQTD</sequence>
<dbReference type="GO" id="GO:0000177">
    <property type="term" value="C:cytoplasmic exosome (RNase complex)"/>
    <property type="evidence" value="ECO:0007669"/>
    <property type="project" value="TreeGrafter"/>
</dbReference>
<keyword evidence="7" id="KW-0539">Nucleus</keyword>
<keyword evidence="3" id="KW-0963">Cytoplasm</keyword>
<evidence type="ECO:0000259" key="8">
    <source>
        <dbReference type="Pfam" id="PF03725"/>
    </source>
</evidence>
<dbReference type="PANTHER" id="PTHR11097:SF9">
    <property type="entry name" value="EXOSOME COMPLEX COMPONENT RRP43"/>
    <property type="match status" value="1"/>
</dbReference>
<evidence type="ECO:0000256" key="2">
    <source>
        <dbReference type="ARBA" id="ARBA00006678"/>
    </source>
</evidence>
<protein>
    <recommendedName>
        <fullName evidence="8">Exoribonuclease phosphorolytic domain-containing protein</fullName>
    </recommendedName>
</protein>
<dbReference type="GO" id="GO:0034475">
    <property type="term" value="P:U4 snRNA 3'-end processing"/>
    <property type="evidence" value="ECO:0007669"/>
    <property type="project" value="TreeGrafter"/>
</dbReference>
<dbReference type="GO" id="GO:0005730">
    <property type="term" value="C:nucleolus"/>
    <property type="evidence" value="ECO:0007669"/>
    <property type="project" value="UniProtKB-SubCell"/>
</dbReference>
<keyword evidence="6" id="KW-0694">RNA-binding</keyword>
<evidence type="ECO:0000313" key="10">
    <source>
        <dbReference type="Proteomes" id="UP000008021"/>
    </source>
</evidence>
<evidence type="ECO:0000313" key="9">
    <source>
        <dbReference type="EnsemblPlants" id="OMERI11G09450.6"/>
    </source>
</evidence>
<feature type="domain" description="Exoribonuclease phosphorolytic" evidence="8">
    <location>
        <begin position="145"/>
        <end position="209"/>
    </location>
</feature>
<dbReference type="Gene3D" id="3.30.230.70">
    <property type="entry name" value="GHMP Kinase, N-terminal domain"/>
    <property type="match status" value="1"/>
</dbReference>
<dbReference type="HOGENOM" id="CLU_1201458_0_0_1"/>
<name>A0A0E0F528_9ORYZ</name>
<reference evidence="9" key="1">
    <citation type="submission" date="2015-04" db="UniProtKB">
        <authorList>
            <consortium name="EnsemblPlants"/>
        </authorList>
    </citation>
    <scope>IDENTIFICATION</scope>
</reference>
<dbReference type="GO" id="GO:0034473">
    <property type="term" value="P:U1 snRNA 3'-end processing"/>
    <property type="evidence" value="ECO:0007669"/>
    <property type="project" value="TreeGrafter"/>
</dbReference>
<dbReference type="GO" id="GO:0034476">
    <property type="term" value="P:U5 snRNA 3'-end processing"/>
    <property type="evidence" value="ECO:0007669"/>
    <property type="project" value="TreeGrafter"/>
</dbReference>
<dbReference type="AlphaFoldDB" id="A0A0E0F528"/>
<dbReference type="InterPro" id="IPR036345">
    <property type="entry name" value="ExoRNase_PH_dom2_sf"/>
</dbReference>
<evidence type="ECO:0000256" key="4">
    <source>
        <dbReference type="ARBA" id="ARBA00022552"/>
    </source>
</evidence>
<dbReference type="EnsemblPlants" id="OMERI11G09450.6">
    <property type="protein sequence ID" value="OMERI11G09450.6"/>
    <property type="gene ID" value="OMERI11G09450"/>
</dbReference>
<comment type="similarity">
    <text evidence="2">Belongs to the RNase PH family.</text>
</comment>
<organism evidence="9">
    <name type="scientific">Oryza meridionalis</name>
    <dbReference type="NCBI Taxonomy" id="40149"/>
    <lineage>
        <taxon>Eukaryota</taxon>
        <taxon>Viridiplantae</taxon>
        <taxon>Streptophyta</taxon>
        <taxon>Embryophyta</taxon>
        <taxon>Tracheophyta</taxon>
        <taxon>Spermatophyta</taxon>
        <taxon>Magnoliopsida</taxon>
        <taxon>Liliopsida</taxon>
        <taxon>Poales</taxon>
        <taxon>Poaceae</taxon>
        <taxon>BOP clade</taxon>
        <taxon>Oryzoideae</taxon>
        <taxon>Oryzeae</taxon>
        <taxon>Oryzinae</taxon>
        <taxon>Oryza</taxon>
    </lineage>
</organism>